<evidence type="ECO:0000259" key="1">
    <source>
        <dbReference type="Pfam" id="PF18117"/>
    </source>
</evidence>
<keyword evidence="3" id="KW-1185">Reference proteome</keyword>
<name>A0AAE0B036_9ROSI</name>
<evidence type="ECO:0000313" key="2">
    <source>
        <dbReference type="EMBL" id="KAK3227531.1"/>
    </source>
</evidence>
<comment type="caution">
    <text evidence="2">The sequence shown here is derived from an EMBL/GenBank/DDBJ whole genome shotgun (WGS) entry which is preliminary data.</text>
</comment>
<dbReference type="AlphaFoldDB" id="A0AAE0B036"/>
<dbReference type="Proteomes" id="UP001281410">
    <property type="component" value="Unassembled WGS sequence"/>
</dbReference>
<feature type="domain" description="EDS1 EP" evidence="1">
    <location>
        <begin position="30"/>
        <end position="211"/>
    </location>
</feature>
<dbReference type="EMBL" id="JANJYJ010000002">
    <property type="protein sequence ID" value="KAK3227531.1"/>
    <property type="molecule type" value="Genomic_DNA"/>
</dbReference>
<evidence type="ECO:0000313" key="3">
    <source>
        <dbReference type="Proteomes" id="UP001281410"/>
    </source>
</evidence>
<protein>
    <recommendedName>
        <fullName evidence="1">EDS1 EP domain-containing protein</fullName>
    </recommendedName>
</protein>
<dbReference type="InterPro" id="IPR044603">
    <property type="entry name" value="SAG101-like"/>
</dbReference>
<proteinExistence type="predicted"/>
<dbReference type="PANTHER" id="PTHR46898:SF3">
    <property type="entry name" value="FUNGAL LIPASE-LIKE DOMAIN-CONTAINING PROTEIN"/>
    <property type="match status" value="1"/>
</dbReference>
<dbReference type="InterPro" id="IPR041266">
    <property type="entry name" value="EDS1_EP"/>
</dbReference>
<dbReference type="GO" id="GO:0052689">
    <property type="term" value="F:carboxylic ester hydrolase activity"/>
    <property type="evidence" value="ECO:0007669"/>
    <property type="project" value="InterPro"/>
</dbReference>
<sequence length="225" mass="27259">MERREQFRAFKQKNVFDPDKKLNKMKEDMANLEWYKKTSMSEKEGYYDSYKHKRFPQDMDVIKFKIRLNKHWKKMVEEAERMPQRENAPLNPRWLYVGTNYRRMVEPLDIADYYSKGLKNYNADGRSEHYKKLEEWLEVDAPTSKPYNNKKLNVSNSRTEDSCFWERVEEALILCKSLRNGEGDRELTGKNLVKFEEYVMEQIKNYAVSGYFLGKEQFYEMVERV</sequence>
<gene>
    <name evidence="2" type="ORF">Dsin_007393</name>
</gene>
<dbReference type="PANTHER" id="PTHR46898">
    <property type="entry name" value="SENESCENCE-ASSOCIATED CARBOXYLESTERASE 101"/>
    <property type="match status" value="1"/>
</dbReference>
<reference evidence="2" key="1">
    <citation type="journal article" date="2023" name="Plant J.">
        <title>Genome sequences and population genomics provide insights into the demographic history, inbreeding, and mutation load of two 'living fossil' tree species of Dipteronia.</title>
        <authorList>
            <person name="Feng Y."/>
            <person name="Comes H.P."/>
            <person name="Chen J."/>
            <person name="Zhu S."/>
            <person name="Lu R."/>
            <person name="Zhang X."/>
            <person name="Li P."/>
            <person name="Qiu J."/>
            <person name="Olsen K.M."/>
            <person name="Qiu Y."/>
        </authorList>
    </citation>
    <scope>NUCLEOTIDE SEQUENCE</scope>
    <source>
        <strain evidence="2">NBL</strain>
    </source>
</reference>
<accession>A0AAE0B036</accession>
<dbReference type="GO" id="GO:0006952">
    <property type="term" value="P:defense response"/>
    <property type="evidence" value="ECO:0007669"/>
    <property type="project" value="InterPro"/>
</dbReference>
<dbReference type="Pfam" id="PF18117">
    <property type="entry name" value="EDS1_EP"/>
    <property type="match status" value="1"/>
</dbReference>
<organism evidence="2 3">
    <name type="scientific">Dipteronia sinensis</name>
    <dbReference type="NCBI Taxonomy" id="43782"/>
    <lineage>
        <taxon>Eukaryota</taxon>
        <taxon>Viridiplantae</taxon>
        <taxon>Streptophyta</taxon>
        <taxon>Embryophyta</taxon>
        <taxon>Tracheophyta</taxon>
        <taxon>Spermatophyta</taxon>
        <taxon>Magnoliopsida</taxon>
        <taxon>eudicotyledons</taxon>
        <taxon>Gunneridae</taxon>
        <taxon>Pentapetalae</taxon>
        <taxon>rosids</taxon>
        <taxon>malvids</taxon>
        <taxon>Sapindales</taxon>
        <taxon>Sapindaceae</taxon>
        <taxon>Hippocastanoideae</taxon>
        <taxon>Acereae</taxon>
        <taxon>Dipteronia</taxon>
    </lineage>
</organism>